<dbReference type="Pfam" id="PF12802">
    <property type="entry name" value="MarR_2"/>
    <property type="match status" value="1"/>
</dbReference>
<protein>
    <submittedName>
        <fullName evidence="3">MarR family winged helix-turn-helix transcriptional regulator</fullName>
    </submittedName>
</protein>
<dbReference type="InterPro" id="IPR000835">
    <property type="entry name" value="HTH_MarR-typ"/>
</dbReference>
<accession>A0ABW0PXI7</accession>
<organism evidence="3 4">
    <name type="scientific">Kaistia terrae</name>
    <dbReference type="NCBI Taxonomy" id="537017"/>
    <lineage>
        <taxon>Bacteria</taxon>
        <taxon>Pseudomonadati</taxon>
        <taxon>Pseudomonadota</taxon>
        <taxon>Alphaproteobacteria</taxon>
        <taxon>Hyphomicrobiales</taxon>
        <taxon>Kaistiaceae</taxon>
        <taxon>Kaistia</taxon>
    </lineage>
</organism>
<dbReference type="EMBL" id="JBHSML010000004">
    <property type="protein sequence ID" value="MFC5517045.1"/>
    <property type="molecule type" value="Genomic_DNA"/>
</dbReference>
<name>A0ABW0PXI7_9HYPH</name>
<gene>
    <name evidence="3" type="ORF">ACFPP9_14770</name>
</gene>
<dbReference type="Gene3D" id="1.10.10.10">
    <property type="entry name" value="Winged helix-like DNA-binding domain superfamily/Winged helix DNA-binding domain"/>
    <property type="match status" value="1"/>
</dbReference>
<dbReference type="InterPro" id="IPR036390">
    <property type="entry name" value="WH_DNA-bd_sf"/>
</dbReference>
<comment type="caution">
    <text evidence="3">The sequence shown here is derived from an EMBL/GenBank/DDBJ whole genome shotgun (WGS) entry which is preliminary data.</text>
</comment>
<dbReference type="RefSeq" id="WP_266345361.1">
    <property type="nucleotide sequence ID" value="NZ_JAPKNH010000008.1"/>
</dbReference>
<dbReference type="PROSITE" id="PS50995">
    <property type="entry name" value="HTH_MARR_2"/>
    <property type="match status" value="1"/>
</dbReference>
<feature type="compositionally biased region" description="Basic and acidic residues" evidence="1">
    <location>
        <begin position="14"/>
        <end position="25"/>
    </location>
</feature>
<evidence type="ECO:0000313" key="3">
    <source>
        <dbReference type="EMBL" id="MFC5517045.1"/>
    </source>
</evidence>
<dbReference type="InterPro" id="IPR036388">
    <property type="entry name" value="WH-like_DNA-bd_sf"/>
</dbReference>
<dbReference type="PANTHER" id="PTHR33164">
    <property type="entry name" value="TRANSCRIPTIONAL REGULATOR, MARR FAMILY"/>
    <property type="match status" value="1"/>
</dbReference>
<feature type="domain" description="HTH marR-type" evidence="2">
    <location>
        <begin position="50"/>
        <end position="182"/>
    </location>
</feature>
<dbReference type="SUPFAM" id="SSF46785">
    <property type="entry name" value="Winged helix' DNA-binding domain"/>
    <property type="match status" value="1"/>
</dbReference>
<evidence type="ECO:0000313" key="4">
    <source>
        <dbReference type="Proteomes" id="UP001596150"/>
    </source>
</evidence>
<dbReference type="Proteomes" id="UP001596150">
    <property type="component" value="Unassembled WGS sequence"/>
</dbReference>
<reference evidence="4" key="1">
    <citation type="journal article" date="2019" name="Int. J. Syst. Evol. Microbiol.">
        <title>The Global Catalogue of Microorganisms (GCM) 10K type strain sequencing project: providing services to taxonomists for standard genome sequencing and annotation.</title>
        <authorList>
            <consortium name="The Broad Institute Genomics Platform"/>
            <consortium name="The Broad Institute Genome Sequencing Center for Infectious Disease"/>
            <person name="Wu L."/>
            <person name="Ma J."/>
        </authorList>
    </citation>
    <scope>NUCLEOTIDE SEQUENCE [LARGE SCALE GENOMIC DNA]</scope>
    <source>
        <strain evidence="4">KACC 12633</strain>
    </source>
</reference>
<feature type="region of interest" description="Disordered" evidence="1">
    <location>
        <begin position="14"/>
        <end position="34"/>
    </location>
</feature>
<proteinExistence type="predicted"/>
<keyword evidence="4" id="KW-1185">Reference proteome</keyword>
<evidence type="ECO:0000259" key="2">
    <source>
        <dbReference type="PROSITE" id="PS50995"/>
    </source>
</evidence>
<evidence type="ECO:0000256" key="1">
    <source>
        <dbReference type="SAM" id="MobiDB-lite"/>
    </source>
</evidence>
<dbReference type="PRINTS" id="PR00598">
    <property type="entry name" value="HTHMARR"/>
</dbReference>
<dbReference type="PANTHER" id="PTHR33164:SF95">
    <property type="entry name" value="TRANSCRIPTIONAL REGULATOR"/>
    <property type="match status" value="1"/>
</dbReference>
<sequence>MSERQQGKGLHLLIEDKSQDSEAGHEPAAGTSYSRSQIADMIAATGYDLDHHPAHIIRKVHQRATTCFQQVMAGEDLTPTQFAALATILRHGDVSQNHLGRLTAMDPSTISLVVRKLRKQGFVTRGTSSTDQRMVIITLTDKGVDYTLERLGKSAEAGTRLLAPLSAAEQALLLELLQRISDD</sequence>
<dbReference type="SMART" id="SM00347">
    <property type="entry name" value="HTH_MARR"/>
    <property type="match status" value="1"/>
</dbReference>
<dbReference type="InterPro" id="IPR039422">
    <property type="entry name" value="MarR/SlyA-like"/>
</dbReference>